<keyword evidence="5" id="KW-0378">Hydrolase</keyword>
<evidence type="ECO:0000256" key="2">
    <source>
        <dbReference type="ARBA" id="ARBA00001947"/>
    </source>
</evidence>
<keyword evidence="10" id="KW-1185">Reference proteome</keyword>
<keyword evidence="7" id="KW-0170">Cobalt</keyword>
<evidence type="ECO:0000256" key="5">
    <source>
        <dbReference type="ARBA" id="ARBA00022801"/>
    </source>
</evidence>
<feature type="domain" description="Peptidase M20 dimerisation" evidence="8">
    <location>
        <begin position="205"/>
        <end position="317"/>
    </location>
</feature>
<evidence type="ECO:0000313" key="10">
    <source>
        <dbReference type="Proteomes" id="UP001521209"/>
    </source>
</evidence>
<evidence type="ECO:0000313" key="9">
    <source>
        <dbReference type="EMBL" id="MCF3946646.1"/>
    </source>
</evidence>
<reference evidence="9 10" key="1">
    <citation type="submission" date="2022-01" db="EMBL/GenBank/DDBJ databases">
        <authorList>
            <person name="Won M."/>
            <person name="Kim S.-J."/>
            <person name="Kwon S.-W."/>
        </authorList>
    </citation>
    <scope>NUCLEOTIDE SEQUENCE [LARGE SCALE GENOMIC DNA]</scope>
    <source>
        <strain evidence="9 10">KCTC 23505</strain>
    </source>
</reference>
<keyword evidence="4" id="KW-0479">Metal-binding</keyword>
<dbReference type="NCBIfam" id="TIGR01910">
    <property type="entry name" value="DapE-ArgE"/>
    <property type="match status" value="1"/>
</dbReference>
<dbReference type="InterPro" id="IPR010182">
    <property type="entry name" value="ArgE/DapE"/>
</dbReference>
<dbReference type="Gene3D" id="3.40.630.10">
    <property type="entry name" value="Zn peptidases"/>
    <property type="match status" value="1"/>
</dbReference>
<organism evidence="9 10">
    <name type="scientific">Acidiphilium iwatense</name>
    <dbReference type="NCBI Taxonomy" id="768198"/>
    <lineage>
        <taxon>Bacteria</taxon>
        <taxon>Pseudomonadati</taxon>
        <taxon>Pseudomonadota</taxon>
        <taxon>Alphaproteobacteria</taxon>
        <taxon>Acetobacterales</taxon>
        <taxon>Acidocellaceae</taxon>
        <taxon>Acidiphilium</taxon>
    </lineage>
</organism>
<dbReference type="SUPFAM" id="SSF53187">
    <property type="entry name" value="Zn-dependent exopeptidases"/>
    <property type="match status" value="1"/>
</dbReference>
<proteinExistence type="inferred from homology"/>
<evidence type="ECO:0000256" key="3">
    <source>
        <dbReference type="ARBA" id="ARBA00006247"/>
    </source>
</evidence>
<dbReference type="InterPro" id="IPR011650">
    <property type="entry name" value="Peptidase_M20_dimer"/>
</dbReference>
<evidence type="ECO:0000256" key="4">
    <source>
        <dbReference type="ARBA" id="ARBA00022723"/>
    </source>
</evidence>
<evidence type="ECO:0000256" key="1">
    <source>
        <dbReference type="ARBA" id="ARBA00001941"/>
    </source>
</evidence>
<dbReference type="Proteomes" id="UP001521209">
    <property type="component" value="Unassembled WGS sequence"/>
</dbReference>
<keyword evidence="6" id="KW-0862">Zinc</keyword>
<dbReference type="Gene3D" id="3.30.70.360">
    <property type="match status" value="1"/>
</dbReference>
<gene>
    <name evidence="9" type="ORF">L2A60_08125</name>
</gene>
<comment type="similarity">
    <text evidence="3">Belongs to the peptidase M20A family.</text>
</comment>
<dbReference type="PANTHER" id="PTHR43808">
    <property type="entry name" value="ACETYLORNITHINE DEACETYLASE"/>
    <property type="match status" value="1"/>
</dbReference>
<dbReference type="CDD" id="cd03895">
    <property type="entry name" value="M20_ArgE_DapE-like"/>
    <property type="match status" value="1"/>
</dbReference>
<dbReference type="InterPro" id="IPR036264">
    <property type="entry name" value="Bact_exopeptidase_dim_dom"/>
</dbReference>
<evidence type="ECO:0000259" key="8">
    <source>
        <dbReference type="Pfam" id="PF07687"/>
    </source>
</evidence>
<dbReference type="Pfam" id="PF07687">
    <property type="entry name" value="M20_dimer"/>
    <property type="match status" value="1"/>
</dbReference>
<evidence type="ECO:0000256" key="7">
    <source>
        <dbReference type="ARBA" id="ARBA00023285"/>
    </source>
</evidence>
<dbReference type="EMBL" id="JAKGBZ010000012">
    <property type="protein sequence ID" value="MCF3946646.1"/>
    <property type="molecule type" value="Genomic_DNA"/>
</dbReference>
<comment type="cofactor">
    <cofactor evidence="1">
        <name>Co(2+)</name>
        <dbReference type="ChEBI" id="CHEBI:48828"/>
    </cofactor>
</comment>
<dbReference type="NCBIfam" id="NF005306">
    <property type="entry name" value="PRK06837.1"/>
    <property type="match status" value="1"/>
</dbReference>
<dbReference type="SUPFAM" id="SSF55031">
    <property type="entry name" value="Bacterial exopeptidase dimerisation domain"/>
    <property type="match status" value="1"/>
</dbReference>
<accession>A0ABS9DY78</accession>
<comment type="cofactor">
    <cofactor evidence="2">
        <name>Zn(2+)</name>
        <dbReference type="ChEBI" id="CHEBI:29105"/>
    </cofactor>
</comment>
<comment type="caution">
    <text evidence="9">The sequence shown here is derived from an EMBL/GenBank/DDBJ whole genome shotgun (WGS) entry which is preliminary data.</text>
</comment>
<dbReference type="InterPro" id="IPR002933">
    <property type="entry name" value="Peptidase_M20"/>
</dbReference>
<dbReference type="RefSeq" id="WP_235703883.1">
    <property type="nucleotide sequence ID" value="NZ_JAKGBZ010000012.1"/>
</dbReference>
<dbReference type="InterPro" id="IPR050072">
    <property type="entry name" value="Peptidase_M20A"/>
</dbReference>
<evidence type="ECO:0000256" key="6">
    <source>
        <dbReference type="ARBA" id="ARBA00022833"/>
    </source>
</evidence>
<dbReference type="InterPro" id="IPR033687">
    <property type="entry name" value="YodQ-like"/>
</dbReference>
<name>A0ABS9DY78_9PROT</name>
<protein>
    <submittedName>
        <fullName evidence="9">ArgE/DapE family deacylase</fullName>
    </submittedName>
</protein>
<dbReference type="Pfam" id="PF01546">
    <property type="entry name" value="Peptidase_M20"/>
    <property type="match status" value="1"/>
</dbReference>
<dbReference type="PANTHER" id="PTHR43808:SF25">
    <property type="entry name" value="PEPTIDASE M20 DIMERISATION DOMAIN-CONTAINING PROTEIN"/>
    <property type="match status" value="1"/>
</dbReference>
<sequence length="430" mass="47025">MALDRELARHIVASVDAGFAEQIEFTKSLIRFPSTRGNEHTIQDFVFGALRDRGYAMDRFAMEPDAIGRHVGGAPFSDQHSTAPIVVGIHRPRRETGRSLILQAHVDVVPTGPSDMWRTPPFDPVIEGDWLFGRGSGDMKAGHAANIFALDALRRAGLQPAATVYVQSVVEEESTGNGALMTHLRGYKADAVLIPEPEDEKLVRANVGVLWFDVEVRGVPAHVREMSDGTNAIDAAYRVVAALRAIEADWNAQKTGRPHFENEPHPINLNLGKIQGGDWASSVPSWCRISCRISIYPGITAAEAAREIAECVADFARSDRFLANNPPRVTFGGFYSEGYVLQPGSEAEAVLDRAHETVIGKPLESFMTAGYLDTRVYALYDQVPALCYGPIARSIHAADESVSLPSVERITKTMALFIAEWCGLESAESR</sequence>